<dbReference type="RefSeq" id="WP_182999275.1">
    <property type="nucleotide sequence ID" value="NZ_JABEQJ010000039.1"/>
</dbReference>
<dbReference type="EMBL" id="JABEQJ010000039">
    <property type="protein sequence ID" value="MBB2162451.1"/>
    <property type="molecule type" value="Genomic_DNA"/>
</dbReference>
<dbReference type="AlphaFoldDB" id="A0A7W4IGI0"/>
<sequence length="400" mass="44912">MKVTSLNRLPSVTLVTTHGRMTIEPLNQRETLFELIARVGIPWSAISAFSSRPDGELVLLPSLDAPFSSMRDSSEILLHFNRNVNPDLFNIQKYDIAKAEDGPEVSSYLYQQIDNDAGTVQHILKGLSQTECQELVRQHVHNFITENFSAGTSFVIGISGGGDSNAMLMAMTSFDAFDISIQPVILKGVADWDAGVPRAQELCRNYGLDLRVLEETEVRDICGIRHDRDLIHTYEASFPGDDFEFLGTFLIRRALSHMAAKTGSIVCTGLNFEDILAECLYRVCSGKPPLSFPVRQLRSTRFAYPLWMTPKKIIDGCFPKLSLDNYEMRYPCFSAGRNLYYMMAYTLQSKFPGSAERLVKGMRELVDKRGNDIQESDIFGAILNEGVSLEVSERFNRLMG</sequence>
<dbReference type="InterPro" id="IPR014729">
    <property type="entry name" value="Rossmann-like_a/b/a_fold"/>
</dbReference>
<evidence type="ECO:0008006" key="3">
    <source>
        <dbReference type="Google" id="ProtNLM"/>
    </source>
</evidence>
<evidence type="ECO:0000313" key="2">
    <source>
        <dbReference type="Proteomes" id="UP000589085"/>
    </source>
</evidence>
<protein>
    <recommendedName>
        <fullName evidence="3">tRNA(Ile)-lysidine synthase TilS/MesJ</fullName>
    </recommendedName>
</protein>
<organism evidence="1 2">
    <name type="scientific">Gluconacetobacter sacchari</name>
    <dbReference type="NCBI Taxonomy" id="92759"/>
    <lineage>
        <taxon>Bacteria</taxon>
        <taxon>Pseudomonadati</taxon>
        <taxon>Pseudomonadota</taxon>
        <taxon>Alphaproteobacteria</taxon>
        <taxon>Acetobacterales</taxon>
        <taxon>Acetobacteraceae</taxon>
        <taxon>Gluconacetobacter</taxon>
    </lineage>
</organism>
<dbReference type="SUPFAM" id="SSF52402">
    <property type="entry name" value="Adenine nucleotide alpha hydrolases-like"/>
    <property type="match status" value="1"/>
</dbReference>
<dbReference type="Proteomes" id="UP000589085">
    <property type="component" value="Unassembled WGS sequence"/>
</dbReference>
<evidence type="ECO:0000313" key="1">
    <source>
        <dbReference type="EMBL" id="MBB2162451.1"/>
    </source>
</evidence>
<comment type="caution">
    <text evidence="1">The sequence shown here is derived from an EMBL/GenBank/DDBJ whole genome shotgun (WGS) entry which is preliminary data.</text>
</comment>
<gene>
    <name evidence="1" type="ORF">HLH48_20230</name>
</gene>
<name>A0A7W4IGI0_9PROT</name>
<proteinExistence type="predicted"/>
<reference evidence="1 2" key="1">
    <citation type="submission" date="2020-04" db="EMBL/GenBank/DDBJ databases">
        <title>Description of novel Gluconacetobacter.</title>
        <authorList>
            <person name="Sombolestani A."/>
        </authorList>
    </citation>
    <scope>NUCLEOTIDE SEQUENCE [LARGE SCALE GENOMIC DNA]</scope>
    <source>
        <strain evidence="1 2">LMG 19747</strain>
    </source>
</reference>
<dbReference type="Gene3D" id="3.40.50.620">
    <property type="entry name" value="HUPs"/>
    <property type="match status" value="1"/>
</dbReference>
<accession>A0A7W4IGI0</accession>